<dbReference type="UniPathway" id="UPA00222"/>
<keyword evidence="9" id="KW-0472">Membrane</keyword>
<dbReference type="EC" id="3.1.4.12" evidence="4"/>
<comment type="similarity">
    <text evidence="3">Belongs to the neutral sphingomyelinase family.</text>
</comment>
<evidence type="ECO:0000259" key="10">
    <source>
        <dbReference type="Pfam" id="PF03372"/>
    </source>
</evidence>
<name>A0A6P7X820_9AMPH</name>
<comment type="pathway">
    <text evidence="2">Sphingolipid metabolism.</text>
</comment>
<dbReference type="GeneID" id="115462767"/>
<comment type="catalytic activity">
    <reaction evidence="8">
        <text>N-(hexadecanoyl)-sphing-4-enine-1-phosphocholine + H2O = N-hexadecanoylsphing-4-enine + phosphocholine + H(+)</text>
        <dbReference type="Rhea" id="RHEA:45644"/>
        <dbReference type="ChEBI" id="CHEBI:15377"/>
        <dbReference type="ChEBI" id="CHEBI:15378"/>
        <dbReference type="ChEBI" id="CHEBI:72959"/>
        <dbReference type="ChEBI" id="CHEBI:78646"/>
        <dbReference type="ChEBI" id="CHEBI:295975"/>
    </reaction>
    <physiologicalReaction direction="left-to-right" evidence="8">
        <dbReference type="Rhea" id="RHEA:45645"/>
    </physiologicalReaction>
</comment>
<evidence type="ECO:0000256" key="3">
    <source>
        <dbReference type="ARBA" id="ARBA00006335"/>
    </source>
</evidence>
<keyword evidence="9" id="KW-0812">Transmembrane</keyword>
<dbReference type="Proteomes" id="UP000515156">
    <property type="component" value="Chromosome 2"/>
</dbReference>
<dbReference type="KEGG" id="muo:115462767"/>
<keyword evidence="9" id="KW-1133">Transmembrane helix</keyword>
<feature type="transmembrane region" description="Helical" evidence="9">
    <location>
        <begin position="12"/>
        <end position="31"/>
    </location>
</feature>
<feature type="domain" description="Endonuclease/exonuclease/phosphatase" evidence="10">
    <location>
        <begin position="275"/>
        <end position="531"/>
    </location>
</feature>
<evidence type="ECO:0000313" key="12">
    <source>
        <dbReference type="RefSeq" id="XP_030048613.1"/>
    </source>
</evidence>
<keyword evidence="6" id="KW-0746">Sphingolipid metabolism</keyword>
<comment type="pathway">
    <text evidence="1">Lipid metabolism; sphingolipid metabolism.</text>
</comment>
<evidence type="ECO:0000256" key="7">
    <source>
        <dbReference type="ARBA" id="ARBA00047268"/>
    </source>
</evidence>
<dbReference type="InterPro" id="IPR005135">
    <property type="entry name" value="Endo/exonuclease/phosphatase"/>
</dbReference>
<evidence type="ECO:0000256" key="4">
    <source>
        <dbReference type="ARBA" id="ARBA00012369"/>
    </source>
</evidence>
<proteinExistence type="inferred from homology"/>
<dbReference type="InterPro" id="IPR036691">
    <property type="entry name" value="Endo/exonu/phosph_ase_sf"/>
</dbReference>
<comment type="catalytic activity">
    <reaction evidence="7">
        <text>a sphingomyelin + H2O = phosphocholine + an N-acylsphing-4-enine + H(+)</text>
        <dbReference type="Rhea" id="RHEA:19253"/>
        <dbReference type="ChEBI" id="CHEBI:15377"/>
        <dbReference type="ChEBI" id="CHEBI:15378"/>
        <dbReference type="ChEBI" id="CHEBI:17636"/>
        <dbReference type="ChEBI" id="CHEBI:52639"/>
        <dbReference type="ChEBI" id="CHEBI:295975"/>
        <dbReference type="EC" id="3.1.4.12"/>
    </reaction>
    <physiologicalReaction direction="left-to-right" evidence="7">
        <dbReference type="Rhea" id="RHEA:19254"/>
    </physiologicalReaction>
</comment>
<reference evidence="12" key="1">
    <citation type="submission" date="2025-08" db="UniProtKB">
        <authorList>
            <consortium name="RefSeq"/>
        </authorList>
    </citation>
    <scope>IDENTIFICATION</scope>
</reference>
<dbReference type="FunFam" id="3.60.10.10:FF:000114">
    <property type="entry name" value="Sphingomyelin phosphodiesterase 5"/>
    <property type="match status" value="1"/>
</dbReference>
<dbReference type="GO" id="GO:0004767">
    <property type="term" value="F:sphingomyelin phosphodiesterase activity"/>
    <property type="evidence" value="ECO:0007669"/>
    <property type="project" value="UniProtKB-EC"/>
</dbReference>
<dbReference type="InterPro" id="IPR017766">
    <property type="entry name" value="Sphingomyelinase/PLipase_C"/>
</dbReference>
<dbReference type="GO" id="GO:0005576">
    <property type="term" value="C:extracellular region"/>
    <property type="evidence" value="ECO:0007669"/>
    <property type="project" value="InterPro"/>
</dbReference>
<dbReference type="PANTHER" id="PTHR16320:SF9">
    <property type="entry name" value="SPHINGOMYELIN PHOSPHODIESTERASE 5"/>
    <property type="match status" value="1"/>
</dbReference>
<feature type="transmembrane region" description="Helical" evidence="9">
    <location>
        <begin position="60"/>
        <end position="86"/>
    </location>
</feature>
<dbReference type="InParanoid" id="A0A6P7X820"/>
<evidence type="ECO:0000256" key="2">
    <source>
        <dbReference type="ARBA" id="ARBA00004991"/>
    </source>
</evidence>
<dbReference type="Gene3D" id="3.60.10.10">
    <property type="entry name" value="Endonuclease/exonuclease/phosphatase"/>
    <property type="match status" value="1"/>
</dbReference>
<protein>
    <recommendedName>
        <fullName evidence="4">sphingomyelin phosphodiesterase</fullName>
        <ecNumber evidence="4">3.1.4.12</ecNumber>
    </recommendedName>
</protein>
<dbReference type="CDD" id="cd09078">
    <property type="entry name" value="nSMase"/>
    <property type="match status" value="1"/>
</dbReference>
<dbReference type="GO" id="GO:0005737">
    <property type="term" value="C:cytoplasm"/>
    <property type="evidence" value="ECO:0007669"/>
    <property type="project" value="TreeGrafter"/>
</dbReference>
<evidence type="ECO:0000256" key="5">
    <source>
        <dbReference type="ARBA" id="ARBA00022801"/>
    </source>
</evidence>
<organism evidence="11 12">
    <name type="scientific">Microcaecilia unicolor</name>
    <dbReference type="NCBI Taxonomy" id="1415580"/>
    <lineage>
        <taxon>Eukaryota</taxon>
        <taxon>Metazoa</taxon>
        <taxon>Chordata</taxon>
        <taxon>Craniata</taxon>
        <taxon>Vertebrata</taxon>
        <taxon>Euteleostomi</taxon>
        <taxon>Amphibia</taxon>
        <taxon>Gymnophiona</taxon>
        <taxon>Siphonopidae</taxon>
        <taxon>Microcaecilia</taxon>
    </lineage>
</organism>
<dbReference type="Pfam" id="PF03372">
    <property type="entry name" value="Exo_endo_phos"/>
    <property type="match status" value="1"/>
</dbReference>
<keyword evidence="11" id="KW-1185">Reference proteome</keyword>
<dbReference type="AlphaFoldDB" id="A0A6P7X820"/>
<dbReference type="RefSeq" id="XP_030048613.1">
    <property type="nucleotide sequence ID" value="XM_030192753.1"/>
</dbReference>
<dbReference type="GO" id="GO:0016020">
    <property type="term" value="C:membrane"/>
    <property type="evidence" value="ECO:0007669"/>
    <property type="project" value="GOC"/>
</dbReference>
<dbReference type="PANTHER" id="PTHR16320">
    <property type="entry name" value="SPHINGOMYELINASE FAMILY MEMBER"/>
    <property type="match status" value="1"/>
</dbReference>
<keyword evidence="6" id="KW-0443">Lipid metabolism</keyword>
<sequence length="568" mass="64041">MAVQESPFPNCFLLGLHSFSWALIFPCYWFLDRFLASLIETTVERTQRQRQQCSFYPLKVFCSGIFFLMLLALSLPIALIGFIFWVPLQALRRPFDYQQNPSHGMKKEWLMQEQSKMFSLISANLCFLPDGLARFSNLSHTQRRSVVVAKNIIQEVTRNSRSLYRDMPNHQNPQSPMYGATSFSSPETFQLEMDANSLQQMKAINLPRRSGQCEEEAVSGDPSSVAIDTSEIQPESHHTQENGVVLSLPDASSPSEIPQRPGDVPCNICSFFPLDVDFVCLQEVFDKRAAAKLRSILSPCFEHILYNVGVYGLLGCSDFKFFNSGLFLASRYPVLAAQFRHYPNGCGEDALAAKGLLCVKVQLGEIQGRQLIGYLNCTHLHAPEADGHIRCAQLDFLLQWIAEFQEVNSQSSEIIAFDVLCGDLNFDNCSPADHLEQGHRIFDVYKDPCREGPRKEKNWPIGTLLRPGILYDDAIVTPENMKRTLEMEEERRQYIAAPVNPDGSAGYPETAPIGSGRRIDYILYREDTVSRTLVTEIMEFMFISQLAGLTDHIPVGMQLSVSSPAGWD</sequence>
<dbReference type="OrthoDB" id="40902at2759"/>
<evidence type="ECO:0000256" key="8">
    <source>
        <dbReference type="ARBA" id="ARBA00049371"/>
    </source>
</evidence>
<dbReference type="SUPFAM" id="SSF56219">
    <property type="entry name" value="DNase I-like"/>
    <property type="match status" value="1"/>
</dbReference>
<dbReference type="GO" id="GO:0006684">
    <property type="term" value="P:sphingomyelin metabolic process"/>
    <property type="evidence" value="ECO:0007669"/>
    <property type="project" value="TreeGrafter"/>
</dbReference>
<evidence type="ECO:0000256" key="1">
    <source>
        <dbReference type="ARBA" id="ARBA00004760"/>
    </source>
</evidence>
<evidence type="ECO:0000256" key="9">
    <source>
        <dbReference type="SAM" id="Phobius"/>
    </source>
</evidence>
<accession>A0A6P7X820</accession>
<evidence type="ECO:0000313" key="11">
    <source>
        <dbReference type="Proteomes" id="UP000515156"/>
    </source>
</evidence>
<dbReference type="InterPro" id="IPR038772">
    <property type="entry name" value="Sph/SMPD2-like"/>
</dbReference>
<evidence type="ECO:0000256" key="6">
    <source>
        <dbReference type="ARBA" id="ARBA00022919"/>
    </source>
</evidence>
<gene>
    <name evidence="12" type="primary">LOC115462767</name>
</gene>
<keyword evidence="5" id="KW-0378">Hydrolase</keyword>